<protein>
    <recommendedName>
        <fullName evidence="1">Beta-lactamase-related domain-containing protein</fullName>
    </recommendedName>
</protein>
<sequence length="483" mass="53221">MPSKTPNPKKGGLSLRSQLPLLLSISLGLLYRHVTTGPYHPHTCALFNLNCPEYPISGRVERGFEGVREAFERNFKEGEEVGAGFYAWMDGKPVVELVGGFFDRDYDIKKPYTEDSLNLVFSSSKAVTGIAIAHLISQGHLSYTDRIAKYWPEFAQGNKENVTVADLMGHRAGVSFLDASRAPSPSDILDLDALAEKIASQPHNFGGKPTVGYHATTRGWYINELVRRADPLHRSLGTYIRQELATPLNISYHLGLDPSYDHLVSPLNGLTPFYLLYHILTPKSWQKEPIPELLLQAQLNPSSLQHRALMASGPTFGWWEIWPAGYNKPDIWHGESGSFSGMTNAKGLSRFAAIMANGGVDPLTGTTVISSSTLSKALEPLPLSTDQVLNKTIQFTTGGWGQLDTLIQGQTWTGWAGAGGSMIWWNQKEKLAIGYVMNSVKLQPLGDLRSRRLIKAFMDAVDGVRGTKHTVPEHARKDDPVAV</sequence>
<dbReference type="OrthoDB" id="5946976at2759"/>
<dbReference type="SUPFAM" id="SSF56601">
    <property type="entry name" value="beta-lactamase/transpeptidase-like"/>
    <property type="match status" value="1"/>
</dbReference>
<dbReference type="eggNOG" id="ENOG502RY4A">
    <property type="taxonomic scope" value="Eukaryota"/>
</dbReference>
<name>A0A0L0HL25_SPIPD</name>
<evidence type="ECO:0000259" key="1">
    <source>
        <dbReference type="Pfam" id="PF00144"/>
    </source>
</evidence>
<dbReference type="AlphaFoldDB" id="A0A0L0HL25"/>
<gene>
    <name evidence="2" type="ORF">SPPG_03546</name>
</gene>
<feature type="domain" description="Beta-lactamase-related" evidence="1">
    <location>
        <begin position="71"/>
        <end position="449"/>
    </location>
</feature>
<dbReference type="VEuPathDB" id="FungiDB:SPPG_03546"/>
<dbReference type="GeneID" id="27687055"/>
<evidence type="ECO:0000313" key="2">
    <source>
        <dbReference type="EMBL" id="KND01753.1"/>
    </source>
</evidence>
<dbReference type="STRING" id="645134.A0A0L0HL25"/>
<keyword evidence="3" id="KW-1185">Reference proteome</keyword>
<organism evidence="2 3">
    <name type="scientific">Spizellomyces punctatus (strain DAOM BR117)</name>
    <dbReference type="NCBI Taxonomy" id="645134"/>
    <lineage>
        <taxon>Eukaryota</taxon>
        <taxon>Fungi</taxon>
        <taxon>Fungi incertae sedis</taxon>
        <taxon>Chytridiomycota</taxon>
        <taxon>Chytridiomycota incertae sedis</taxon>
        <taxon>Chytridiomycetes</taxon>
        <taxon>Spizellomycetales</taxon>
        <taxon>Spizellomycetaceae</taxon>
        <taxon>Spizellomyces</taxon>
    </lineage>
</organism>
<dbReference type="RefSeq" id="XP_016609792.1">
    <property type="nucleotide sequence ID" value="XM_016751808.1"/>
</dbReference>
<accession>A0A0L0HL25</accession>
<dbReference type="Gene3D" id="3.40.710.10">
    <property type="entry name" value="DD-peptidase/beta-lactamase superfamily"/>
    <property type="match status" value="1"/>
</dbReference>
<dbReference type="EMBL" id="KQ257454">
    <property type="protein sequence ID" value="KND01753.1"/>
    <property type="molecule type" value="Genomic_DNA"/>
</dbReference>
<dbReference type="InterPro" id="IPR052907">
    <property type="entry name" value="Beta-lactamase/esterase"/>
</dbReference>
<dbReference type="Pfam" id="PF00144">
    <property type="entry name" value="Beta-lactamase"/>
    <property type="match status" value="1"/>
</dbReference>
<evidence type="ECO:0000313" key="3">
    <source>
        <dbReference type="Proteomes" id="UP000053201"/>
    </source>
</evidence>
<dbReference type="InParanoid" id="A0A0L0HL25"/>
<dbReference type="Proteomes" id="UP000053201">
    <property type="component" value="Unassembled WGS sequence"/>
</dbReference>
<dbReference type="InterPro" id="IPR001466">
    <property type="entry name" value="Beta-lactam-related"/>
</dbReference>
<dbReference type="OMA" id="KEEDWPR"/>
<proteinExistence type="predicted"/>
<dbReference type="PANTHER" id="PTHR43319:SF3">
    <property type="entry name" value="BETA-LACTAMASE-RELATED DOMAIN-CONTAINING PROTEIN"/>
    <property type="match status" value="1"/>
</dbReference>
<reference evidence="2 3" key="1">
    <citation type="submission" date="2009-08" db="EMBL/GenBank/DDBJ databases">
        <title>The Genome Sequence of Spizellomyces punctatus strain DAOM BR117.</title>
        <authorList>
            <consortium name="The Broad Institute Genome Sequencing Platform"/>
            <person name="Russ C."/>
            <person name="Cuomo C."/>
            <person name="Shea T."/>
            <person name="Young S.K."/>
            <person name="Zeng Q."/>
            <person name="Koehrsen M."/>
            <person name="Haas B."/>
            <person name="Borodovsky M."/>
            <person name="Guigo R."/>
            <person name="Alvarado L."/>
            <person name="Berlin A."/>
            <person name="Bochicchio J."/>
            <person name="Borenstein D."/>
            <person name="Chapman S."/>
            <person name="Chen Z."/>
            <person name="Engels R."/>
            <person name="Freedman E."/>
            <person name="Gellesch M."/>
            <person name="Goldberg J."/>
            <person name="Griggs A."/>
            <person name="Gujja S."/>
            <person name="Heiman D."/>
            <person name="Hepburn T."/>
            <person name="Howarth C."/>
            <person name="Jen D."/>
            <person name="Larson L."/>
            <person name="Lewis B."/>
            <person name="Mehta T."/>
            <person name="Park D."/>
            <person name="Pearson M."/>
            <person name="Roberts A."/>
            <person name="Saif S."/>
            <person name="Shenoy N."/>
            <person name="Sisk P."/>
            <person name="Stolte C."/>
            <person name="Sykes S."/>
            <person name="Thomson T."/>
            <person name="Walk T."/>
            <person name="White J."/>
            <person name="Yandava C."/>
            <person name="Burger G."/>
            <person name="Gray M.W."/>
            <person name="Holland P.W.H."/>
            <person name="King N."/>
            <person name="Lang F.B.F."/>
            <person name="Roger A.J."/>
            <person name="Ruiz-Trillo I."/>
            <person name="Lander E."/>
            <person name="Nusbaum C."/>
        </authorList>
    </citation>
    <scope>NUCLEOTIDE SEQUENCE [LARGE SCALE GENOMIC DNA]</scope>
    <source>
        <strain evidence="2 3">DAOM BR117</strain>
    </source>
</reference>
<dbReference type="InterPro" id="IPR012338">
    <property type="entry name" value="Beta-lactam/transpept-like"/>
</dbReference>
<dbReference type="PANTHER" id="PTHR43319">
    <property type="entry name" value="BETA-LACTAMASE-RELATED"/>
    <property type="match status" value="1"/>
</dbReference>